<feature type="transmembrane region" description="Helical" evidence="5">
    <location>
        <begin position="21"/>
        <end position="47"/>
    </location>
</feature>
<feature type="transmembrane region" description="Helical" evidence="5">
    <location>
        <begin position="189"/>
        <end position="210"/>
    </location>
</feature>
<keyword evidence="7" id="KW-1185">Reference proteome</keyword>
<comment type="caution">
    <text evidence="6">The sequence shown here is derived from an EMBL/GenBank/DDBJ whole genome shotgun (WGS) entry which is preliminary data.</text>
</comment>
<sequence>MTKTKTKEFLFSIEQIPSLLYLLKWTLICAVLGAIVGSVSAFFLISLEWATDYRESNQWIIWFLPIGGFIIGLSYHLYGSSVVKGNNLLLEEFHSPKKIIPFRMAPLVLFGTVLTHLFGGSAGREGTAVQVGGAIADRLTKILKLTNRDRKILLIAGISAGFASVFGTPLAGGIFALEVLILGRIRLDAIIPSFMAAIFANYFCHIWKVSHTHYTISNVAEMTPINVLWCLLAGIIFGLVAMLFSKSTHFWGHLFGKFIKYPPLRPVVGGVILAVTIYLMGTTKYIGLGIPTIVDAFNVELNSYDFILKLLFTSFTLGAGFKGGEVTPLFFIGAALGNVLIWFIPLPMGLLAGMGFVAVFAGATNTPIACTVMGIELFGIESGVFIALACSTAYLFSGHSGVYSSQIIGSPKNNSFLREKGLHLSEIKDKRTKHEEFDNH</sequence>
<proteinExistence type="predicted"/>
<dbReference type="PANTHER" id="PTHR43427">
    <property type="entry name" value="CHLORIDE CHANNEL PROTEIN CLC-E"/>
    <property type="match status" value="1"/>
</dbReference>
<dbReference type="GO" id="GO:0016020">
    <property type="term" value="C:membrane"/>
    <property type="evidence" value="ECO:0007669"/>
    <property type="project" value="UniProtKB-SubCell"/>
</dbReference>
<dbReference type="Pfam" id="PF00654">
    <property type="entry name" value="Voltage_CLC"/>
    <property type="match status" value="1"/>
</dbReference>
<dbReference type="CDD" id="cd03682">
    <property type="entry name" value="ClC_sycA_like"/>
    <property type="match status" value="1"/>
</dbReference>
<gene>
    <name evidence="6" type="ORF">F6U93_04915</name>
</gene>
<evidence type="ECO:0000256" key="3">
    <source>
        <dbReference type="ARBA" id="ARBA00022989"/>
    </source>
</evidence>
<dbReference type="AlphaFoldDB" id="A0A6N6MHZ9"/>
<protein>
    <submittedName>
        <fullName evidence="6">Voltage-gated chloride channel family protein</fullName>
    </submittedName>
</protein>
<name>A0A6N6MHZ9_9FLAO</name>
<feature type="transmembrane region" description="Helical" evidence="5">
    <location>
        <begin position="59"/>
        <end position="78"/>
    </location>
</feature>
<keyword evidence="2 5" id="KW-0812">Transmembrane</keyword>
<feature type="transmembrane region" description="Helical" evidence="5">
    <location>
        <begin position="222"/>
        <end position="244"/>
    </location>
</feature>
<keyword evidence="3 5" id="KW-1133">Transmembrane helix</keyword>
<feature type="transmembrane region" description="Helical" evidence="5">
    <location>
        <begin position="152"/>
        <end position="177"/>
    </location>
</feature>
<accession>A0A6N6MHZ9</accession>
<feature type="transmembrane region" description="Helical" evidence="5">
    <location>
        <begin position="377"/>
        <end position="396"/>
    </location>
</feature>
<evidence type="ECO:0000313" key="7">
    <source>
        <dbReference type="Proteomes" id="UP000441333"/>
    </source>
</evidence>
<dbReference type="Gene3D" id="1.10.3080.10">
    <property type="entry name" value="Clc chloride channel"/>
    <property type="match status" value="1"/>
</dbReference>
<keyword evidence="4 5" id="KW-0472">Membrane</keyword>
<feature type="transmembrane region" description="Helical" evidence="5">
    <location>
        <begin position="264"/>
        <end position="281"/>
    </location>
</feature>
<evidence type="ECO:0000256" key="1">
    <source>
        <dbReference type="ARBA" id="ARBA00004141"/>
    </source>
</evidence>
<dbReference type="GO" id="GO:0015108">
    <property type="term" value="F:chloride transmembrane transporter activity"/>
    <property type="evidence" value="ECO:0007669"/>
    <property type="project" value="InterPro"/>
</dbReference>
<dbReference type="EMBL" id="WAAT01000028">
    <property type="protein sequence ID" value="KAB1069098.1"/>
    <property type="molecule type" value="Genomic_DNA"/>
</dbReference>
<evidence type="ECO:0000256" key="2">
    <source>
        <dbReference type="ARBA" id="ARBA00022692"/>
    </source>
</evidence>
<dbReference type="PRINTS" id="PR00762">
    <property type="entry name" value="CLCHANNEL"/>
</dbReference>
<dbReference type="RefSeq" id="WP_150937414.1">
    <property type="nucleotide sequence ID" value="NZ_WAAT01000028.1"/>
</dbReference>
<reference evidence="6 7" key="1">
    <citation type="submission" date="2019-09" db="EMBL/GenBank/DDBJ databases">
        <authorList>
            <person name="Cao W.R."/>
        </authorList>
    </citation>
    <scope>NUCLEOTIDE SEQUENCE [LARGE SCALE GENOMIC DNA]</scope>
    <source>
        <strain evidence="6 7">B1N29</strain>
    </source>
</reference>
<dbReference type="InterPro" id="IPR001807">
    <property type="entry name" value="ClC"/>
</dbReference>
<comment type="subcellular location">
    <subcellularLocation>
        <location evidence="1">Membrane</location>
        <topology evidence="1">Multi-pass membrane protein</topology>
    </subcellularLocation>
</comment>
<evidence type="ECO:0000313" key="6">
    <source>
        <dbReference type="EMBL" id="KAB1069098.1"/>
    </source>
</evidence>
<dbReference type="InterPro" id="IPR050368">
    <property type="entry name" value="ClC-type_chloride_channel"/>
</dbReference>
<dbReference type="Proteomes" id="UP000441333">
    <property type="component" value="Unassembled WGS sequence"/>
</dbReference>
<dbReference type="PANTHER" id="PTHR43427:SF12">
    <property type="entry name" value="CHLORIDE TRANSPORTER"/>
    <property type="match status" value="1"/>
</dbReference>
<evidence type="ECO:0000256" key="5">
    <source>
        <dbReference type="SAM" id="Phobius"/>
    </source>
</evidence>
<evidence type="ECO:0000256" key="4">
    <source>
        <dbReference type="ARBA" id="ARBA00023136"/>
    </source>
</evidence>
<dbReference type="SUPFAM" id="SSF81340">
    <property type="entry name" value="Clc chloride channel"/>
    <property type="match status" value="1"/>
</dbReference>
<organism evidence="6 7">
    <name type="scientific">Pseudotamlana haliotis</name>
    <dbReference type="NCBI Taxonomy" id="2614804"/>
    <lineage>
        <taxon>Bacteria</taxon>
        <taxon>Pseudomonadati</taxon>
        <taxon>Bacteroidota</taxon>
        <taxon>Flavobacteriia</taxon>
        <taxon>Flavobacteriales</taxon>
        <taxon>Flavobacteriaceae</taxon>
        <taxon>Pseudotamlana</taxon>
    </lineage>
</organism>
<feature type="transmembrane region" description="Helical" evidence="5">
    <location>
        <begin position="99"/>
        <end position="118"/>
    </location>
</feature>
<dbReference type="InterPro" id="IPR014743">
    <property type="entry name" value="Cl-channel_core"/>
</dbReference>
<feature type="transmembrane region" description="Helical" evidence="5">
    <location>
        <begin position="350"/>
        <end position="370"/>
    </location>
</feature>